<proteinExistence type="predicted"/>
<protein>
    <recommendedName>
        <fullName evidence="4">RxLR effector protein</fullName>
    </recommendedName>
</protein>
<comment type="caution">
    <text evidence="2">The sequence shown here is derived from an EMBL/GenBank/DDBJ whole genome shotgun (WGS) entry which is preliminary data.</text>
</comment>
<feature type="signal peptide" evidence="1">
    <location>
        <begin position="1"/>
        <end position="20"/>
    </location>
</feature>
<feature type="chain" id="PRO_5044010026" description="RxLR effector protein" evidence="1">
    <location>
        <begin position="21"/>
        <end position="300"/>
    </location>
</feature>
<dbReference type="Proteomes" id="UP001159659">
    <property type="component" value="Unassembled WGS sequence"/>
</dbReference>
<sequence>MMLLVFFALVAWSAVSVASAMREDTMRTTYDYASLNTTHFDLNVSMRSSNFDDTLEERTKDIGDILKSFQSDMFESLEGLDKQDKLSLFNNVKVRVFKLTPDKLTNSWLAQFRISLAELYETSIHVVDKAIFELVAHKLKNDHALASALVLKKNKVGKEGEAKKLLASQIKKWIKDGQSQADVFKLLQLDQPKKNPFTNPIFSQWLAFVKTKYSVLKAKSNASTNKKARNKRNKKMLNVLEKHYKGDDLTDFLVVGAKSGIGPSKHLARSLLDYRIAKWVHDDCNGAPSDYTDYSIVYFH</sequence>
<accession>A0AAV0UJ21</accession>
<dbReference type="EMBL" id="CANTFK010000978">
    <property type="protein sequence ID" value="CAI5735858.1"/>
    <property type="molecule type" value="Genomic_DNA"/>
</dbReference>
<evidence type="ECO:0000313" key="3">
    <source>
        <dbReference type="Proteomes" id="UP001159659"/>
    </source>
</evidence>
<gene>
    <name evidence="2" type="ORF">PFR002_LOCUS7907</name>
</gene>
<reference evidence="2" key="1">
    <citation type="submission" date="2022-12" db="EMBL/GenBank/DDBJ databases">
        <authorList>
            <person name="Webb A."/>
        </authorList>
    </citation>
    <scope>NUCLEOTIDE SEQUENCE</scope>
    <source>
        <strain evidence="2">Pf2</strain>
    </source>
</reference>
<evidence type="ECO:0008006" key="4">
    <source>
        <dbReference type="Google" id="ProtNLM"/>
    </source>
</evidence>
<evidence type="ECO:0000313" key="2">
    <source>
        <dbReference type="EMBL" id="CAI5735858.1"/>
    </source>
</evidence>
<organism evidence="2 3">
    <name type="scientific">Peronospora farinosa</name>
    <dbReference type="NCBI Taxonomy" id="134698"/>
    <lineage>
        <taxon>Eukaryota</taxon>
        <taxon>Sar</taxon>
        <taxon>Stramenopiles</taxon>
        <taxon>Oomycota</taxon>
        <taxon>Peronosporomycetes</taxon>
        <taxon>Peronosporales</taxon>
        <taxon>Peronosporaceae</taxon>
        <taxon>Peronospora</taxon>
    </lineage>
</organism>
<name>A0AAV0UJ21_9STRA</name>
<evidence type="ECO:0000256" key="1">
    <source>
        <dbReference type="SAM" id="SignalP"/>
    </source>
</evidence>
<keyword evidence="1" id="KW-0732">Signal</keyword>
<dbReference type="AlphaFoldDB" id="A0AAV0UJ21"/>